<dbReference type="RefSeq" id="WP_023403812.1">
    <property type="nucleotide sequence ID" value="NZ_BAUJ01000020.1"/>
</dbReference>
<dbReference type="Proteomes" id="UP000017800">
    <property type="component" value="Unassembled WGS sequence"/>
</dbReference>
<dbReference type="EMBL" id="BAUJ01000020">
    <property type="protein sequence ID" value="GAD89446.1"/>
    <property type="molecule type" value="Genomic_DNA"/>
</dbReference>
<proteinExistence type="predicted"/>
<evidence type="ECO:0000313" key="2">
    <source>
        <dbReference type="EMBL" id="GAD89446.1"/>
    </source>
</evidence>
<reference evidence="2 3" key="1">
    <citation type="submission" date="2013-10" db="EMBL/GenBank/DDBJ databases">
        <authorList>
            <person name="Ichikawa N."/>
            <person name="Kimura A."/>
            <person name="Ohji S."/>
            <person name="Hosoyama A."/>
            <person name="Fujita N."/>
        </authorList>
    </citation>
    <scope>NUCLEOTIDE SEQUENCE [LARGE SCALE GENOMIC DNA]</scope>
    <source>
        <strain evidence="2 3">NBRC 102217</strain>
    </source>
</reference>
<gene>
    <name evidence="2" type="ORF">VHA01S_020_00300</name>
</gene>
<reference evidence="2 3" key="2">
    <citation type="submission" date="2013-11" db="EMBL/GenBank/DDBJ databases">
        <title>Whole genome shotgun sequence of Vibrio halioticoli NBRC 102217.</title>
        <authorList>
            <person name="Isaki S."/>
            <person name="Kimura A."/>
            <person name="Ohji S."/>
            <person name="Hosoyama A."/>
            <person name="Fujita N."/>
            <person name="Hashimoto M."/>
            <person name="Hosoyama Y."/>
            <person name="Yamazoe A."/>
        </authorList>
    </citation>
    <scope>NUCLEOTIDE SEQUENCE [LARGE SCALE GENOMIC DNA]</scope>
    <source>
        <strain evidence="2 3">NBRC 102217</strain>
    </source>
</reference>
<accession>V5FHZ1</accession>
<comment type="caution">
    <text evidence="2">The sequence shown here is derived from an EMBL/GenBank/DDBJ whole genome shotgun (WGS) entry which is preliminary data.</text>
</comment>
<keyword evidence="1" id="KW-0812">Transmembrane</keyword>
<name>V5FHZ1_9VIBR</name>
<dbReference type="eggNOG" id="ENOG5032TX4">
    <property type="taxonomic scope" value="Bacteria"/>
</dbReference>
<evidence type="ECO:0008006" key="4">
    <source>
        <dbReference type="Google" id="ProtNLM"/>
    </source>
</evidence>
<feature type="transmembrane region" description="Helical" evidence="1">
    <location>
        <begin position="65"/>
        <end position="84"/>
    </location>
</feature>
<evidence type="ECO:0000256" key="1">
    <source>
        <dbReference type="SAM" id="Phobius"/>
    </source>
</evidence>
<dbReference type="AlphaFoldDB" id="V5FHZ1"/>
<evidence type="ECO:0000313" key="3">
    <source>
        <dbReference type="Proteomes" id="UP000017800"/>
    </source>
</evidence>
<sequence length="130" mass="15667">MRFYDSLEKVEHKEEQLRLLVAQLSDSRRKSYFQQQSKQLKDPDTYACLNWFFLFGIHHCYLKRYWLFVAELLGSIWALVGSILGDSWGVWFFIALFLFELPQLFFSQRIARNYNYQVSYQIYADLQPGK</sequence>
<keyword evidence="1" id="KW-0472">Membrane</keyword>
<keyword evidence="3" id="KW-1185">Reference proteome</keyword>
<dbReference type="OrthoDB" id="5768428at2"/>
<feature type="transmembrane region" description="Helical" evidence="1">
    <location>
        <begin position="90"/>
        <end position="106"/>
    </location>
</feature>
<keyword evidence="1" id="KW-1133">Transmembrane helix</keyword>
<organism evidence="2 3">
    <name type="scientific">Vibrio halioticoli NBRC 102217</name>
    <dbReference type="NCBI Taxonomy" id="1219072"/>
    <lineage>
        <taxon>Bacteria</taxon>
        <taxon>Pseudomonadati</taxon>
        <taxon>Pseudomonadota</taxon>
        <taxon>Gammaproteobacteria</taxon>
        <taxon>Vibrionales</taxon>
        <taxon>Vibrionaceae</taxon>
        <taxon>Vibrio</taxon>
    </lineage>
</organism>
<protein>
    <recommendedName>
        <fullName evidence="4">TM2 domain-containing protein</fullName>
    </recommendedName>
</protein>